<evidence type="ECO:0000256" key="6">
    <source>
        <dbReference type="ARBA" id="ARBA00022490"/>
    </source>
</evidence>
<comment type="subunit">
    <text evidence="4 10">Heteromultimer composed of HisG and HisZ subunits.</text>
</comment>
<dbReference type="InterPro" id="IPR006195">
    <property type="entry name" value="aa-tRNA-synth_II"/>
</dbReference>
<keyword evidence="6 10" id="KW-0963">Cytoplasm</keyword>
<evidence type="ECO:0000256" key="2">
    <source>
        <dbReference type="ARBA" id="ARBA00004667"/>
    </source>
</evidence>
<evidence type="ECO:0000256" key="3">
    <source>
        <dbReference type="ARBA" id="ARBA00005539"/>
    </source>
</evidence>
<feature type="binding site" evidence="11">
    <location>
        <position position="129"/>
    </location>
    <ligand>
        <name>L-histidine</name>
        <dbReference type="ChEBI" id="CHEBI:57595"/>
    </ligand>
</feature>
<proteinExistence type="inferred from homology"/>
<evidence type="ECO:0000256" key="1">
    <source>
        <dbReference type="ARBA" id="ARBA00004496"/>
    </source>
</evidence>
<dbReference type="Pfam" id="PF21996">
    <property type="entry name" value="HisZ-like"/>
    <property type="match status" value="1"/>
</dbReference>
<dbReference type="Pfam" id="PF13393">
    <property type="entry name" value="tRNA-synt_His"/>
    <property type="match status" value="1"/>
</dbReference>
<dbReference type="Gene3D" id="3.40.50.12590">
    <property type="match status" value="1"/>
</dbReference>
<dbReference type="UniPathway" id="UPA00031">
    <property type="reaction ID" value="UER00006"/>
</dbReference>
<dbReference type="RefSeq" id="WP_116553856.1">
    <property type="nucleotide sequence ID" value="NZ_QCZG01000007.1"/>
</dbReference>
<dbReference type="OrthoDB" id="9800814at2"/>
<dbReference type="PROSITE" id="PS50862">
    <property type="entry name" value="AA_TRNA_LIGASE_II"/>
    <property type="match status" value="1"/>
</dbReference>
<keyword evidence="7 10" id="KW-0028">Amino-acid biosynthesis</keyword>
<dbReference type="GO" id="GO:0005737">
    <property type="term" value="C:cytoplasm"/>
    <property type="evidence" value="ECO:0007669"/>
    <property type="project" value="UniProtKB-SubCell"/>
</dbReference>
<dbReference type="SUPFAM" id="SSF55681">
    <property type="entry name" value="Class II aaRS and biotin synthetases"/>
    <property type="match status" value="1"/>
</dbReference>
<comment type="pathway">
    <text evidence="2 10">Amino-acid biosynthesis; L-histidine biosynthesis; L-histidine from 5-phospho-alpha-D-ribose 1-diphosphate: step 1/9.</text>
</comment>
<sequence length="394" mass="43812">MSKPLVFEKPLGMHDTLPALYETKKRIRTKIASFIQSWGYQFIETPTLEYYDTVGAASAMLEKQLFKLLDQEGNPLVLRPDMTAPIARVAGSSLKNAAYPLRLAYDSHLFQAQQREGGRPAEYEQIGIELIGDGTRSADAEVIALMIAALKEAGLENFKVAVGHVGFMNKLFLDVVGTQERAEALRKFLNEKNYVGYREHVKQLKLSSIDERRLLALLGLRGRKETVDEAMNVIDNYESEAALKELQSLWSILEAYDVASDVTLDLTLVRHISYYTGIVFEAYAEGLGSPLAGGGRYDELLEKFNRPAQATGFGIRLDHLIEALDGEEVEAPISCLIFTKEHQAEAIAKAKEMRERGKRVVLQDLSGVADIDALTARYDDISFCIGKKGKENGS</sequence>
<feature type="binding site" evidence="11">
    <location>
        <begin position="81"/>
        <end position="83"/>
    </location>
    <ligand>
        <name>L-histidine</name>
        <dbReference type="ChEBI" id="CHEBI:57595"/>
    </ligand>
</feature>
<dbReference type="InterPro" id="IPR041715">
    <property type="entry name" value="HisRS-like_core"/>
</dbReference>
<evidence type="ECO:0000256" key="8">
    <source>
        <dbReference type="ARBA" id="ARBA00023102"/>
    </source>
</evidence>
<feature type="binding site" evidence="11">
    <location>
        <position position="270"/>
    </location>
    <ligand>
        <name>L-histidine</name>
        <dbReference type="ChEBI" id="CHEBI:57595"/>
    </ligand>
</feature>
<dbReference type="InterPro" id="IPR004516">
    <property type="entry name" value="HisRS/HisZ"/>
</dbReference>
<evidence type="ECO:0000256" key="10">
    <source>
        <dbReference type="HAMAP-Rule" id="MF_00125"/>
    </source>
</evidence>
<dbReference type="GO" id="GO:0140096">
    <property type="term" value="F:catalytic activity, acting on a protein"/>
    <property type="evidence" value="ECO:0007669"/>
    <property type="project" value="UniProtKB-ARBA"/>
</dbReference>
<evidence type="ECO:0000256" key="4">
    <source>
        <dbReference type="ARBA" id="ARBA00011496"/>
    </source>
</evidence>
<dbReference type="InterPro" id="IPR053846">
    <property type="entry name" value="HisZ-C"/>
</dbReference>
<dbReference type="NCBIfam" id="NF008941">
    <property type="entry name" value="PRK12292.2-4"/>
    <property type="match status" value="1"/>
</dbReference>
<evidence type="ECO:0000256" key="11">
    <source>
        <dbReference type="PIRSR" id="PIRSR001549-1"/>
    </source>
</evidence>
<evidence type="ECO:0000313" key="14">
    <source>
        <dbReference type="EMBL" id="PWA12653.1"/>
    </source>
</evidence>
<organism evidence="14 15">
    <name type="scientific">Pueribacillus theae</name>
    <dbReference type="NCBI Taxonomy" id="2171751"/>
    <lineage>
        <taxon>Bacteria</taxon>
        <taxon>Bacillati</taxon>
        <taxon>Bacillota</taxon>
        <taxon>Bacilli</taxon>
        <taxon>Bacillales</taxon>
        <taxon>Bacillaceae</taxon>
        <taxon>Pueribacillus</taxon>
    </lineage>
</organism>
<feature type="domain" description="Aminoacyl-transfer RNA synthetases class-II family profile" evidence="13">
    <location>
        <begin position="12"/>
        <end position="332"/>
    </location>
</feature>
<dbReference type="PANTHER" id="PTHR43707:SF1">
    <property type="entry name" value="HISTIDINE--TRNA LIGASE, MITOCHONDRIAL-RELATED"/>
    <property type="match status" value="1"/>
</dbReference>
<dbReference type="AlphaFoldDB" id="A0A2U1K6R4"/>
<dbReference type="GO" id="GO:0004821">
    <property type="term" value="F:histidine-tRNA ligase activity"/>
    <property type="evidence" value="ECO:0007669"/>
    <property type="project" value="InterPro"/>
</dbReference>
<dbReference type="InterPro" id="IPR045864">
    <property type="entry name" value="aa-tRNA-synth_II/BPL/LPL"/>
</dbReference>
<evidence type="ECO:0000259" key="13">
    <source>
        <dbReference type="PROSITE" id="PS50862"/>
    </source>
</evidence>
<reference evidence="14 15" key="1">
    <citation type="submission" date="2018-04" db="EMBL/GenBank/DDBJ databases">
        <title>Camelliibacillus theae gen. nov., sp. nov., isolated from Pu'er tea.</title>
        <authorList>
            <person name="Niu L."/>
        </authorList>
    </citation>
    <scope>NUCLEOTIDE SEQUENCE [LARGE SCALE GENOMIC DNA]</scope>
    <source>
        <strain evidence="14 15">T8</strain>
    </source>
</reference>
<dbReference type="GO" id="GO:0016757">
    <property type="term" value="F:glycosyltransferase activity"/>
    <property type="evidence" value="ECO:0007669"/>
    <property type="project" value="UniProtKB-KW"/>
</dbReference>
<keyword evidence="15" id="KW-1185">Reference proteome</keyword>
<dbReference type="Proteomes" id="UP000245998">
    <property type="component" value="Unassembled WGS sequence"/>
</dbReference>
<comment type="similarity">
    <text evidence="3 10">Belongs to the class-II aminoacyl-tRNA synthetase family. HisZ subfamily.</text>
</comment>
<evidence type="ECO:0000313" key="15">
    <source>
        <dbReference type="Proteomes" id="UP000245998"/>
    </source>
</evidence>
<evidence type="ECO:0000256" key="5">
    <source>
        <dbReference type="ARBA" id="ARBA00020397"/>
    </source>
</evidence>
<keyword evidence="14" id="KW-0808">Transferase</keyword>
<dbReference type="PIRSF" id="PIRSF001549">
    <property type="entry name" value="His-tRNA_synth"/>
    <property type="match status" value="1"/>
</dbReference>
<keyword evidence="12" id="KW-0175">Coiled coil</keyword>
<comment type="function">
    <text evidence="9 10">Required for the first step of histidine biosynthesis. May allow the feedback regulation of ATP phosphoribosyltransferase activity by histidine.</text>
</comment>
<dbReference type="GO" id="GO:0000105">
    <property type="term" value="P:L-histidine biosynthetic process"/>
    <property type="evidence" value="ECO:0007669"/>
    <property type="project" value="UniProtKB-UniRule"/>
</dbReference>
<keyword evidence="14" id="KW-0328">Glycosyltransferase</keyword>
<evidence type="ECO:0000256" key="12">
    <source>
        <dbReference type="SAM" id="Coils"/>
    </source>
</evidence>
<dbReference type="EMBL" id="QCZG01000007">
    <property type="protein sequence ID" value="PWA12653.1"/>
    <property type="molecule type" value="Genomic_DNA"/>
</dbReference>
<dbReference type="Gene3D" id="3.30.930.10">
    <property type="entry name" value="Bira Bifunctional Protein, Domain 2"/>
    <property type="match status" value="1"/>
</dbReference>
<comment type="caution">
    <text evidence="14">The sequence shown here is derived from an EMBL/GenBank/DDBJ whole genome shotgun (WGS) entry which is preliminary data.</text>
</comment>
<protein>
    <recommendedName>
        <fullName evidence="5 10">ATP phosphoribosyltransferase regulatory subunit</fullName>
    </recommendedName>
</protein>
<comment type="subcellular location">
    <subcellularLocation>
        <location evidence="1 10">Cytoplasm</location>
    </subcellularLocation>
</comment>
<dbReference type="PANTHER" id="PTHR43707">
    <property type="entry name" value="HISTIDYL-TRNA SYNTHETASE"/>
    <property type="match status" value="1"/>
</dbReference>
<dbReference type="GO" id="GO:0006427">
    <property type="term" value="P:histidyl-tRNA aminoacylation"/>
    <property type="evidence" value="ECO:0007669"/>
    <property type="project" value="InterPro"/>
</dbReference>
<dbReference type="HAMAP" id="MF_00125">
    <property type="entry name" value="HisZ"/>
    <property type="match status" value="1"/>
</dbReference>
<dbReference type="NCBIfam" id="TIGR00443">
    <property type="entry name" value="hisZ_biosyn_reg"/>
    <property type="match status" value="1"/>
</dbReference>
<comment type="miscellaneous">
    <text evidence="10">This function is generally fulfilled by the C-terminal part of HisG, which is missing in some bacteria such as this one.</text>
</comment>
<keyword evidence="8 10" id="KW-0368">Histidine biosynthesis</keyword>
<evidence type="ECO:0000256" key="7">
    <source>
        <dbReference type="ARBA" id="ARBA00022605"/>
    </source>
</evidence>
<accession>A0A2U1K6R4</accession>
<dbReference type="InterPro" id="IPR004517">
    <property type="entry name" value="HisZ"/>
</dbReference>
<feature type="binding site" evidence="11">
    <location>
        <begin position="274"/>
        <end position="275"/>
    </location>
    <ligand>
        <name>L-histidine</name>
        <dbReference type="ChEBI" id="CHEBI:57595"/>
    </ligand>
</feature>
<gene>
    <name evidence="10" type="primary">hisZ</name>
    <name evidence="14" type="ORF">DCC39_05080</name>
</gene>
<evidence type="ECO:0000256" key="9">
    <source>
        <dbReference type="ARBA" id="ARBA00025246"/>
    </source>
</evidence>
<name>A0A2U1K6R4_9BACI</name>
<feature type="binding site" evidence="11">
    <location>
        <position position="125"/>
    </location>
    <ligand>
        <name>L-histidine</name>
        <dbReference type="ChEBI" id="CHEBI:57595"/>
    </ligand>
</feature>
<feature type="coiled-coil region" evidence="12">
    <location>
        <begin position="220"/>
        <end position="247"/>
    </location>
</feature>
<dbReference type="CDD" id="cd00773">
    <property type="entry name" value="HisRS-like_core"/>
    <property type="match status" value="1"/>
</dbReference>